<dbReference type="GO" id="GO:0070204">
    <property type="term" value="F:2-succinyl-5-enolpyruvyl-6-hydroxy-3-cyclohexene-1-carboxylic-acid synthase activity"/>
    <property type="evidence" value="ECO:0007669"/>
    <property type="project" value="UniProtKB-EC"/>
</dbReference>
<dbReference type="InterPro" id="IPR004433">
    <property type="entry name" value="MenaQ_synth_MenD"/>
</dbReference>
<dbReference type="InterPro" id="IPR029061">
    <property type="entry name" value="THDP-binding"/>
</dbReference>
<name>A0A2H9TAN3_9ZZZZ</name>
<dbReference type="HAMAP" id="MF_01659">
    <property type="entry name" value="MenD"/>
    <property type="match status" value="1"/>
</dbReference>
<dbReference type="CDD" id="cd02009">
    <property type="entry name" value="TPP_SHCHC_synthase"/>
    <property type="match status" value="1"/>
</dbReference>
<evidence type="ECO:0000259" key="8">
    <source>
        <dbReference type="Pfam" id="PF16582"/>
    </source>
</evidence>
<keyword evidence="1 9" id="KW-0808">Transferase</keyword>
<dbReference type="Pfam" id="PF02775">
    <property type="entry name" value="TPP_enzyme_C"/>
    <property type="match status" value="1"/>
</dbReference>
<dbReference type="EC" id="2.2.1.9" evidence="9"/>
<dbReference type="InterPro" id="IPR032264">
    <property type="entry name" value="MenD_middle"/>
</dbReference>
<keyword evidence="3" id="KW-0460">Magnesium</keyword>
<dbReference type="SUPFAM" id="SSF52518">
    <property type="entry name" value="Thiamin diphosphate-binding fold (THDP-binding)"/>
    <property type="match status" value="2"/>
</dbReference>
<feature type="domain" description="Thiamine pyrophosphate enzyme N-terminal TPP-binding" evidence="7">
    <location>
        <begin position="20"/>
        <end position="132"/>
    </location>
</feature>
<evidence type="ECO:0000256" key="1">
    <source>
        <dbReference type="ARBA" id="ARBA00022679"/>
    </source>
</evidence>
<evidence type="ECO:0000259" key="6">
    <source>
        <dbReference type="Pfam" id="PF02775"/>
    </source>
</evidence>
<gene>
    <name evidence="9" type="primary">menD</name>
    <name evidence="9" type="ORF">CI610_00728</name>
</gene>
<dbReference type="CDD" id="cd07037">
    <property type="entry name" value="TPP_PYR_MenD"/>
    <property type="match status" value="1"/>
</dbReference>
<evidence type="ECO:0000259" key="7">
    <source>
        <dbReference type="Pfam" id="PF02776"/>
    </source>
</evidence>
<dbReference type="Pfam" id="PF02776">
    <property type="entry name" value="TPP_enzyme_N"/>
    <property type="match status" value="1"/>
</dbReference>
<dbReference type="NCBIfam" id="TIGR00173">
    <property type="entry name" value="menD"/>
    <property type="match status" value="1"/>
</dbReference>
<evidence type="ECO:0000313" key="9">
    <source>
        <dbReference type="EMBL" id="PJE80301.1"/>
    </source>
</evidence>
<reference evidence="9" key="1">
    <citation type="journal article" date="2017" name="Appl. Environ. Microbiol.">
        <title>Molecular characterization of an Endozoicomonas-like organism causing infection in king scallop Pecten maximus L.</title>
        <authorList>
            <person name="Cano I."/>
            <person name="van Aerle R."/>
            <person name="Ross S."/>
            <person name="Verner-Jeffreys D.W."/>
            <person name="Paley R.K."/>
            <person name="Rimmer G."/>
            <person name="Ryder D."/>
            <person name="Hooper P."/>
            <person name="Stone D."/>
            <person name="Feist S.W."/>
        </authorList>
    </citation>
    <scope>NUCLEOTIDE SEQUENCE</scope>
</reference>
<protein>
    <submittedName>
        <fullName evidence="9">2-succinyl-5-enolpyruvyl-6-hydroxy-3-cyclohexene-1-carboxylate synthase</fullName>
        <ecNumber evidence="9">2.2.1.9</ecNumber>
    </submittedName>
</protein>
<dbReference type="AlphaFoldDB" id="A0A2H9TAN3"/>
<evidence type="ECO:0000256" key="5">
    <source>
        <dbReference type="ARBA" id="ARBA00023211"/>
    </source>
</evidence>
<evidence type="ECO:0000256" key="2">
    <source>
        <dbReference type="ARBA" id="ARBA00022723"/>
    </source>
</evidence>
<dbReference type="Gene3D" id="3.40.50.970">
    <property type="match status" value="2"/>
</dbReference>
<accession>A0A2H9TAN3</accession>
<dbReference type="PIRSF" id="PIRSF004983">
    <property type="entry name" value="MenD"/>
    <property type="match status" value="1"/>
</dbReference>
<feature type="domain" description="Menaquinone biosynthesis protein MenD middle" evidence="8">
    <location>
        <begin position="233"/>
        <end position="435"/>
    </location>
</feature>
<dbReference type="PANTHER" id="PTHR42916:SF1">
    <property type="entry name" value="PROTEIN PHYLLO, CHLOROPLASTIC"/>
    <property type="match status" value="1"/>
</dbReference>
<dbReference type="EMBL" id="NSIT01000023">
    <property type="protein sequence ID" value="PJE80301.1"/>
    <property type="molecule type" value="Genomic_DNA"/>
</dbReference>
<comment type="caution">
    <text evidence="9">The sequence shown here is derived from an EMBL/GenBank/DDBJ whole genome shotgun (WGS) entry which is preliminary data.</text>
</comment>
<sequence>MNSPETFAHKHTSLNALWSALLLEELWRLGVRHCCIAPGSRSAPLTLAAAEQNKLIKHTHFDERGLGYFALGLAKTSKTPVIIITTSGTAVANLYPAIIEARQSHVPLIALTADRPPELINCGANQAIDQQGIFGRYPGNILNLPTPSEDIPARWLLSSIDQAFTTSCSEYLPLHINCMFREPLYPFSDHDFSHYLAPLSHDWLYHTEACTRYQKNSLTILPDTNRPEIPLQPLTTDTIKKMAGDCGIIVVGRMAPGTDRQAVIRLAKTLGWPVIADIQSQIHSSPETLAHSDCLLNNPDGIKRLTQAKHIIQLGGFLLSKSLMRFLNTHCWEHYLFIDDTSSKLDPGHWQTHRIIGSVAQIGNQLSATLEHHISEQDEKSEKTNKYLWLQQLRKYSHQVSSFCIAELKNSSQLSQAWISLTLPGMLPDSATLFLGNSLPVRLFDLYAENTQCSVLTNRGTSGIDGLLATAAGCATGMTDSSSPLVTVIGDTSFLYDLNSLSLMRTVRRPVIIVLLNNDGGEIFRLLPLGKAAHQVTQYFQIPHGLDGFHAASMFGLSYHCVKDQREFCNTITQALTFNSCSIIEVKTPAGQAAKQIRETIRQAGEK</sequence>
<dbReference type="GO" id="GO:0009234">
    <property type="term" value="P:menaquinone biosynthetic process"/>
    <property type="evidence" value="ECO:0007669"/>
    <property type="project" value="InterPro"/>
</dbReference>
<dbReference type="PANTHER" id="PTHR42916">
    <property type="entry name" value="2-SUCCINYL-5-ENOLPYRUVYL-6-HYDROXY-3-CYCLOHEXENE-1-CARBOXYLATE SYNTHASE"/>
    <property type="match status" value="1"/>
</dbReference>
<proteinExistence type="inferred from homology"/>
<dbReference type="GO" id="GO:0046872">
    <property type="term" value="F:metal ion binding"/>
    <property type="evidence" value="ECO:0007669"/>
    <property type="project" value="UniProtKB-KW"/>
</dbReference>
<dbReference type="Gene3D" id="3.40.50.1220">
    <property type="entry name" value="TPP-binding domain"/>
    <property type="match status" value="1"/>
</dbReference>
<dbReference type="Pfam" id="PF16582">
    <property type="entry name" value="TPP_enzyme_M_2"/>
    <property type="match status" value="1"/>
</dbReference>
<keyword evidence="4" id="KW-0786">Thiamine pyrophosphate</keyword>
<evidence type="ECO:0000256" key="4">
    <source>
        <dbReference type="ARBA" id="ARBA00023052"/>
    </source>
</evidence>
<feature type="domain" description="Thiamine pyrophosphate enzyme TPP-binding" evidence="6">
    <location>
        <begin position="461"/>
        <end position="586"/>
    </location>
</feature>
<evidence type="ECO:0000256" key="3">
    <source>
        <dbReference type="ARBA" id="ARBA00022842"/>
    </source>
</evidence>
<keyword evidence="2" id="KW-0479">Metal-binding</keyword>
<organism evidence="9">
    <name type="scientific">invertebrate metagenome</name>
    <dbReference type="NCBI Taxonomy" id="1711999"/>
    <lineage>
        <taxon>unclassified sequences</taxon>
        <taxon>metagenomes</taxon>
        <taxon>organismal metagenomes</taxon>
    </lineage>
</organism>
<dbReference type="InterPro" id="IPR012001">
    <property type="entry name" value="Thiamin_PyroP_enz_TPP-bd_dom"/>
</dbReference>
<keyword evidence="5" id="KW-0464">Manganese</keyword>
<dbReference type="GO" id="GO:0030976">
    <property type="term" value="F:thiamine pyrophosphate binding"/>
    <property type="evidence" value="ECO:0007669"/>
    <property type="project" value="InterPro"/>
</dbReference>
<dbReference type="InterPro" id="IPR011766">
    <property type="entry name" value="TPP_enzyme_TPP-bd"/>
</dbReference>